<evidence type="ECO:0000313" key="9">
    <source>
        <dbReference type="Proteomes" id="UP000005237"/>
    </source>
</evidence>
<dbReference type="Pfam" id="PF06432">
    <property type="entry name" value="GPI2"/>
    <property type="match status" value="1"/>
</dbReference>
<keyword evidence="4" id="KW-0337">GPI-anchor biosynthesis</keyword>
<keyword evidence="7" id="KW-0472">Membrane</keyword>
<dbReference type="PANTHER" id="PTHR12982:SF0">
    <property type="entry name" value="PHOSPHATIDYLINOSITOL N-ACETYLGLUCOSAMINYLTRANSFERASE SUBUNIT C"/>
    <property type="match status" value="1"/>
</dbReference>
<reference evidence="8" key="2">
    <citation type="submission" date="2022-06" db="UniProtKB">
        <authorList>
            <consortium name="EnsemblMetazoa"/>
        </authorList>
    </citation>
    <scope>IDENTIFICATION</scope>
    <source>
        <strain evidence="8">DF5081</strain>
    </source>
</reference>
<dbReference type="Proteomes" id="UP000005237">
    <property type="component" value="Unassembled WGS sequence"/>
</dbReference>
<reference evidence="9" key="1">
    <citation type="submission" date="2010-08" db="EMBL/GenBank/DDBJ databases">
        <authorList>
            <consortium name="Caenorhabditis japonica Sequencing Consortium"/>
            <person name="Wilson R.K."/>
        </authorList>
    </citation>
    <scope>NUCLEOTIDE SEQUENCE [LARGE SCALE GENOMIC DNA]</scope>
    <source>
        <strain evidence="9">DF5081</strain>
    </source>
</reference>
<keyword evidence="6" id="KW-1133">Transmembrane helix</keyword>
<protein>
    <submittedName>
        <fullName evidence="8">Uncharacterized protein</fullName>
    </submittedName>
</protein>
<evidence type="ECO:0000313" key="8">
    <source>
        <dbReference type="EnsemblMetazoa" id="CJA42279b.1"/>
    </source>
</evidence>
<evidence type="ECO:0000256" key="2">
    <source>
        <dbReference type="ARBA" id="ARBA00004687"/>
    </source>
</evidence>
<evidence type="ECO:0000256" key="6">
    <source>
        <dbReference type="ARBA" id="ARBA00022989"/>
    </source>
</evidence>
<evidence type="ECO:0000256" key="1">
    <source>
        <dbReference type="ARBA" id="ARBA00004141"/>
    </source>
</evidence>
<dbReference type="PANTHER" id="PTHR12982">
    <property type="entry name" value="PHOSPHATIDYLINOSITOL GLYCAN, CLASS C"/>
    <property type="match status" value="1"/>
</dbReference>
<evidence type="ECO:0000256" key="5">
    <source>
        <dbReference type="ARBA" id="ARBA00022692"/>
    </source>
</evidence>
<keyword evidence="9" id="KW-1185">Reference proteome</keyword>
<evidence type="ECO:0000256" key="4">
    <source>
        <dbReference type="ARBA" id="ARBA00022502"/>
    </source>
</evidence>
<sequence length="74" mass="8598">MTSSSSSQKWQKILYRKQPFPDNYSGGDEQFLKELRKNVSVVHYDYSSGVYGCMNFLTHVDTIAMYFVLFLNVS</sequence>
<accession>A0A8R1IW48</accession>
<dbReference type="GO" id="GO:0000506">
    <property type="term" value="C:glycosylphosphatidylinositol-N-acetylglucosaminyltransferase (GPI-GnT) complex"/>
    <property type="evidence" value="ECO:0007669"/>
    <property type="project" value="TreeGrafter"/>
</dbReference>
<evidence type="ECO:0000256" key="7">
    <source>
        <dbReference type="ARBA" id="ARBA00023136"/>
    </source>
</evidence>
<dbReference type="GO" id="GO:0006506">
    <property type="term" value="P:GPI anchor biosynthetic process"/>
    <property type="evidence" value="ECO:0007669"/>
    <property type="project" value="UniProtKB-KW"/>
</dbReference>
<evidence type="ECO:0000256" key="3">
    <source>
        <dbReference type="ARBA" id="ARBA00008321"/>
    </source>
</evidence>
<comment type="similarity">
    <text evidence="3">Belongs to the PIGC family.</text>
</comment>
<proteinExistence type="inferred from homology"/>
<comment type="pathway">
    <text evidence="2">Glycolipid biosynthesis; glycosylphosphatidylinositol-anchor biosynthesis.</text>
</comment>
<dbReference type="InterPro" id="IPR009450">
    <property type="entry name" value="Plno_GlcNAc_GPI2"/>
</dbReference>
<dbReference type="AlphaFoldDB" id="A0A8R1IW48"/>
<keyword evidence="5" id="KW-0812">Transmembrane</keyword>
<name>A0A8R1IW48_CAEJA</name>
<comment type="subcellular location">
    <subcellularLocation>
        <location evidence="1">Membrane</location>
        <topology evidence="1">Multi-pass membrane protein</topology>
    </subcellularLocation>
</comment>
<dbReference type="EnsemblMetazoa" id="CJA42279b.1">
    <property type="protein sequence ID" value="CJA42279b.1"/>
    <property type="gene ID" value="WBGene00218127"/>
</dbReference>
<organism evidence="8 9">
    <name type="scientific">Caenorhabditis japonica</name>
    <dbReference type="NCBI Taxonomy" id="281687"/>
    <lineage>
        <taxon>Eukaryota</taxon>
        <taxon>Metazoa</taxon>
        <taxon>Ecdysozoa</taxon>
        <taxon>Nematoda</taxon>
        <taxon>Chromadorea</taxon>
        <taxon>Rhabditida</taxon>
        <taxon>Rhabditina</taxon>
        <taxon>Rhabditomorpha</taxon>
        <taxon>Rhabditoidea</taxon>
        <taxon>Rhabditidae</taxon>
        <taxon>Peloderinae</taxon>
        <taxon>Caenorhabditis</taxon>
    </lineage>
</organism>